<comment type="caution">
    <text evidence="2">The sequence shown here is derived from an EMBL/GenBank/DDBJ whole genome shotgun (WGS) entry which is preliminary data.</text>
</comment>
<dbReference type="InterPro" id="IPR013022">
    <property type="entry name" value="Xyl_isomerase-like_TIM-brl"/>
</dbReference>
<proteinExistence type="predicted"/>
<gene>
    <name evidence="2" type="ORF">IAB14_04160</name>
</gene>
<feature type="domain" description="Xylose isomerase-like TIM barrel" evidence="1">
    <location>
        <begin position="43"/>
        <end position="244"/>
    </location>
</feature>
<dbReference type="Proteomes" id="UP000886891">
    <property type="component" value="Unassembled WGS sequence"/>
</dbReference>
<dbReference type="EMBL" id="DVOH01000030">
    <property type="protein sequence ID" value="HIV00292.1"/>
    <property type="molecule type" value="Genomic_DNA"/>
</dbReference>
<dbReference type="InterPro" id="IPR050312">
    <property type="entry name" value="IolE/XylAMocC-like"/>
</dbReference>
<sequence length="312" mass="36239">MKITISGFYDEISSSLDRQIEAIKGYGERYLCPRVIDGKNIADYTADQFEKTVKPRLLKNGIRFSSIGSPIGKIAVDDDVSYRKQLDQLAELIAIARSMDCRYIRIFSFFMPEGENPAVYRDVVMRKMRGFLDVAKDSGVMLLHENEKKIYGDTPERCLDLYKTLGDRNFALIYDASNYIQCGVDAWEAYEMVKDYVVYYHVKDCDRLTGVEVPLGTGDGYYERLFDDLAARNFEGFATLEPHTAKYAKYRKLLYFVPFAAFFRKEWFGAFRRTDRKLGYSPFRSITVKDVFDLQYAALRDYLKRAENERGF</sequence>
<dbReference type="Gene3D" id="3.20.20.150">
    <property type="entry name" value="Divalent-metal-dependent TIM barrel enzymes"/>
    <property type="match status" value="1"/>
</dbReference>
<name>A0A9D1NCV5_9FIRM</name>
<dbReference type="PANTHER" id="PTHR12110">
    <property type="entry name" value="HYDROXYPYRUVATE ISOMERASE"/>
    <property type="match status" value="1"/>
</dbReference>
<dbReference type="InterPro" id="IPR036237">
    <property type="entry name" value="Xyl_isomerase-like_sf"/>
</dbReference>
<protein>
    <submittedName>
        <fullName evidence="2">Sugar phosphate isomerase/epimerase</fullName>
    </submittedName>
</protein>
<accession>A0A9D1NCV5</accession>
<keyword evidence="2" id="KW-0413">Isomerase</keyword>
<reference evidence="2" key="2">
    <citation type="journal article" date="2021" name="PeerJ">
        <title>Extensive microbial diversity within the chicken gut microbiome revealed by metagenomics and culture.</title>
        <authorList>
            <person name="Gilroy R."/>
            <person name="Ravi A."/>
            <person name="Getino M."/>
            <person name="Pursley I."/>
            <person name="Horton D.L."/>
            <person name="Alikhan N.F."/>
            <person name="Baker D."/>
            <person name="Gharbi K."/>
            <person name="Hall N."/>
            <person name="Watson M."/>
            <person name="Adriaenssens E.M."/>
            <person name="Foster-Nyarko E."/>
            <person name="Jarju S."/>
            <person name="Secka A."/>
            <person name="Antonio M."/>
            <person name="Oren A."/>
            <person name="Chaudhuri R.R."/>
            <person name="La Ragione R."/>
            <person name="Hildebrand F."/>
            <person name="Pallen M.J."/>
        </authorList>
    </citation>
    <scope>NUCLEOTIDE SEQUENCE</scope>
    <source>
        <strain evidence="2">23406</strain>
    </source>
</reference>
<evidence type="ECO:0000313" key="3">
    <source>
        <dbReference type="Proteomes" id="UP000886891"/>
    </source>
</evidence>
<dbReference type="GO" id="GO:0016853">
    <property type="term" value="F:isomerase activity"/>
    <property type="evidence" value="ECO:0007669"/>
    <property type="project" value="UniProtKB-KW"/>
</dbReference>
<dbReference type="AlphaFoldDB" id="A0A9D1NCV5"/>
<evidence type="ECO:0000259" key="1">
    <source>
        <dbReference type="Pfam" id="PF01261"/>
    </source>
</evidence>
<organism evidence="2 3">
    <name type="scientific">Candidatus Stercoripulliclostridium merdipullorum</name>
    <dbReference type="NCBI Taxonomy" id="2840952"/>
    <lineage>
        <taxon>Bacteria</taxon>
        <taxon>Bacillati</taxon>
        <taxon>Bacillota</taxon>
        <taxon>Clostridia</taxon>
        <taxon>Eubacteriales</taxon>
        <taxon>Candidatus Stercoripulliclostridium</taxon>
    </lineage>
</organism>
<dbReference type="PANTHER" id="PTHR12110:SF41">
    <property type="entry name" value="INOSOSE DEHYDRATASE"/>
    <property type="match status" value="1"/>
</dbReference>
<reference evidence="2" key="1">
    <citation type="submission" date="2020-10" db="EMBL/GenBank/DDBJ databases">
        <authorList>
            <person name="Gilroy R."/>
        </authorList>
    </citation>
    <scope>NUCLEOTIDE SEQUENCE</scope>
    <source>
        <strain evidence="2">23406</strain>
    </source>
</reference>
<dbReference type="Pfam" id="PF01261">
    <property type="entry name" value="AP_endonuc_2"/>
    <property type="match status" value="1"/>
</dbReference>
<dbReference type="SUPFAM" id="SSF51658">
    <property type="entry name" value="Xylose isomerase-like"/>
    <property type="match status" value="1"/>
</dbReference>
<evidence type="ECO:0000313" key="2">
    <source>
        <dbReference type="EMBL" id="HIV00292.1"/>
    </source>
</evidence>